<evidence type="ECO:0000313" key="4">
    <source>
        <dbReference type="EMBL" id="GBF01716.1"/>
    </source>
</evidence>
<reference evidence="3 6" key="2">
    <citation type="submission" date="2018-10" db="EMBL/GenBank/DDBJ databases">
        <title>Genome seuquencing of Lactobacillus species.</title>
        <authorList>
            <person name="Baek C."/>
            <person name="Yi H."/>
        </authorList>
    </citation>
    <scope>NUCLEOTIDE SEQUENCE [LARGE SCALE GENOMIC DNA]</scope>
    <source>
        <strain evidence="3 6">DSM 10667</strain>
    </source>
</reference>
<evidence type="ECO:0000256" key="1">
    <source>
        <dbReference type="SAM" id="Coils"/>
    </source>
</evidence>
<evidence type="ECO:0000313" key="6">
    <source>
        <dbReference type="Proteomes" id="UP000277896"/>
    </source>
</evidence>
<gene>
    <name evidence="2" type="ORF">LP667_08535</name>
    <name evidence="3" type="ORF">LP667_08830</name>
    <name evidence="4" type="ORF">LPPLD21_01248</name>
</gene>
<reference evidence="4 5" key="1">
    <citation type="submission" date="2017-04" db="EMBL/GenBank/DDBJ databases">
        <title>In vitro and in silico characterization of Lactobacillus paraplantarum D2-1, a starter culture for soymilk fermentation.</title>
        <authorList>
            <person name="Endo A."/>
            <person name="Sasaki F."/>
            <person name="Maeno S."/>
            <person name="Kanesaki Y."/>
            <person name="Kubota E."/>
            <person name="Torres G.A."/>
            <person name="Tomita S."/>
            <person name="Nakagawa J."/>
        </authorList>
    </citation>
    <scope>NUCLEOTIDE SEQUENCE [LARGE SCALE GENOMIC DNA]</scope>
    <source>
        <strain evidence="4 5">D2-1</strain>
    </source>
</reference>
<protein>
    <submittedName>
        <fullName evidence="3">Uncharacterized protein</fullName>
    </submittedName>
</protein>
<proteinExistence type="predicted"/>
<name>A0AAD0TPR1_9LACO</name>
<sequence length="68" mass="7586">MSDVVLVALISAGASIIVALITQAPAILNRTKATDNTLAKLKKDNEALQKENTKKQEIIEYYRKRDEK</sequence>
<dbReference type="EMBL" id="BDOR01000004">
    <property type="protein sequence ID" value="GBF01716.1"/>
    <property type="molecule type" value="Genomic_DNA"/>
</dbReference>
<dbReference type="AlphaFoldDB" id="A0AAD0TPR1"/>
<feature type="coiled-coil region" evidence="1">
    <location>
        <begin position="31"/>
        <end position="58"/>
    </location>
</feature>
<organism evidence="3 6">
    <name type="scientific">Lactiplantibacillus paraplantarum</name>
    <dbReference type="NCBI Taxonomy" id="60520"/>
    <lineage>
        <taxon>Bacteria</taxon>
        <taxon>Bacillati</taxon>
        <taxon>Bacillota</taxon>
        <taxon>Bacilli</taxon>
        <taxon>Lactobacillales</taxon>
        <taxon>Lactobacillaceae</taxon>
        <taxon>Lactiplantibacillus</taxon>
    </lineage>
</organism>
<accession>A0AAD0TPR1</accession>
<dbReference type="RefSeq" id="WP_056988278.1">
    <property type="nucleotide sequence ID" value="NZ_BJZG01000032.1"/>
</dbReference>
<keyword evidence="5" id="KW-1185">Reference proteome</keyword>
<evidence type="ECO:0000313" key="3">
    <source>
        <dbReference type="EMBL" id="AYJ38913.1"/>
    </source>
</evidence>
<dbReference type="EMBL" id="CP032744">
    <property type="protein sequence ID" value="AYJ38913.1"/>
    <property type="molecule type" value="Genomic_DNA"/>
</dbReference>
<dbReference type="Proteomes" id="UP000236162">
    <property type="component" value="Unassembled WGS sequence"/>
</dbReference>
<keyword evidence="1" id="KW-0175">Coiled coil</keyword>
<dbReference type="Proteomes" id="UP000277896">
    <property type="component" value="Chromosome"/>
</dbReference>
<dbReference type="EMBL" id="CP032744">
    <property type="protein sequence ID" value="AYJ38859.1"/>
    <property type="molecule type" value="Genomic_DNA"/>
</dbReference>
<evidence type="ECO:0000313" key="2">
    <source>
        <dbReference type="EMBL" id="AYJ38859.1"/>
    </source>
</evidence>
<evidence type="ECO:0000313" key="5">
    <source>
        <dbReference type="Proteomes" id="UP000236162"/>
    </source>
</evidence>